<comment type="caution">
    <text evidence="2">The sequence shown here is derived from an EMBL/GenBank/DDBJ whole genome shotgun (WGS) entry which is preliminary data.</text>
</comment>
<dbReference type="PANTHER" id="PTHR12110">
    <property type="entry name" value="HYDROXYPYRUVATE ISOMERASE"/>
    <property type="match status" value="1"/>
</dbReference>
<proteinExistence type="predicted"/>
<evidence type="ECO:0000313" key="2">
    <source>
        <dbReference type="EMBL" id="MBF4807164.1"/>
    </source>
</evidence>
<dbReference type="SUPFAM" id="SSF51658">
    <property type="entry name" value="Xylose isomerase-like"/>
    <property type="match status" value="1"/>
</dbReference>
<keyword evidence="2" id="KW-0413">Isomerase</keyword>
<accession>A0A930W0V7</accession>
<dbReference type="GO" id="GO:0016853">
    <property type="term" value="F:isomerase activity"/>
    <property type="evidence" value="ECO:0007669"/>
    <property type="project" value="UniProtKB-KW"/>
</dbReference>
<dbReference type="Gene3D" id="3.20.20.150">
    <property type="entry name" value="Divalent-metal-dependent TIM barrel enzymes"/>
    <property type="match status" value="1"/>
</dbReference>
<dbReference type="Proteomes" id="UP000698335">
    <property type="component" value="Unassembled WGS sequence"/>
</dbReference>
<protein>
    <submittedName>
        <fullName evidence="2">Sugar phosphate isomerase/epimerase</fullName>
    </submittedName>
</protein>
<reference evidence="2" key="1">
    <citation type="submission" date="2020-04" db="EMBL/GenBank/DDBJ databases">
        <title>Deep metagenomics examines the oral microbiome during advanced dental caries in children, revealing novel taxa and co-occurrences with host molecules.</title>
        <authorList>
            <person name="Baker J.L."/>
            <person name="Morton J.T."/>
            <person name="Dinis M."/>
            <person name="Alvarez R."/>
            <person name="Tran N.C."/>
            <person name="Knight R."/>
            <person name="Edlund A."/>
        </authorList>
    </citation>
    <scope>NUCLEOTIDE SEQUENCE</scope>
    <source>
        <strain evidence="2">JCVI_38_bin.5</strain>
    </source>
</reference>
<dbReference type="InterPro" id="IPR050312">
    <property type="entry name" value="IolE/XylAMocC-like"/>
</dbReference>
<feature type="domain" description="Xylose isomerase-like TIM barrel" evidence="1">
    <location>
        <begin position="25"/>
        <end position="268"/>
    </location>
</feature>
<dbReference type="InterPro" id="IPR036237">
    <property type="entry name" value="Xyl_isomerase-like_sf"/>
</dbReference>
<dbReference type="InterPro" id="IPR013022">
    <property type="entry name" value="Xyl_isomerase-like_TIM-brl"/>
</dbReference>
<name>A0A930W0V7_9ACTN</name>
<gene>
    <name evidence="2" type="ORF">HXK26_00460</name>
</gene>
<dbReference type="AlphaFoldDB" id="A0A930W0V7"/>
<dbReference type="EMBL" id="JABZGW010000006">
    <property type="protein sequence ID" value="MBF4807164.1"/>
    <property type="molecule type" value="Genomic_DNA"/>
</dbReference>
<sequence length="282" mass="31349">MGSDVRFRPAAMNCSHRFFSLETFFASAADSGFEAVELWTGPMHFFLDYASNDTPEKITRLANSFGLDVCALCPEQNNPKPANIAARGKESIKRTKDYFLRAINVASELGVGIVVVTPGWGFLDEECTEAWKRSVYMLGDLSSYAACKGIVLAVEALQPEESNLCNRCEDIRRLIDEIGSSALKVLLDTGAMWRAHETIQEYFDAFGKDVVHCHFTDAGTVSHLAWGDGERNLEADLLALTRNDYKGYLSFEIVGSQYYADPASADRRSLAAYRRALEEIHS</sequence>
<evidence type="ECO:0000259" key="1">
    <source>
        <dbReference type="Pfam" id="PF01261"/>
    </source>
</evidence>
<organism evidence="2 3">
    <name type="scientific">Lancefieldella rimae</name>
    <dbReference type="NCBI Taxonomy" id="1383"/>
    <lineage>
        <taxon>Bacteria</taxon>
        <taxon>Bacillati</taxon>
        <taxon>Actinomycetota</taxon>
        <taxon>Coriobacteriia</taxon>
        <taxon>Coriobacteriales</taxon>
        <taxon>Atopobiaceae</taxon>
        <taxon>Lancefieldella</taxon>
    </lineage>
</organism>
<evidence type="ECO:0000313" key="3">
    <source>
        <dbReference type="Proteomes" id="UP000698335"/>
    </source>
</evidence>
<dbReference type="Pfam" id="PF01261">
    <property type="entry name" value="AP_endonuc_2"/>
    <property type="match status" value="1"/>
</dbReference>